<dbReference type="NCBIfam" id="TIGR00398">
    <property type="entry name" value="metG"/>
    <property type="match status" value="1"/>
</dbReference>
<evidence type="ECO:0000256" key="6">
    <source>
        <dbReference type="ARBA" id="ARBA00023146"/>
    </source>
</evidence>
<dbReference type="Gene3D" id="3.40.50.620">
    <property type="entry name" value="HUPs"/>
    <property type="match status" value="1"/>
</dbReference>
<accession>A0A381XW26</accession>
<dbReference type="EC" id="6.1.1.10" evidence="1"/>
<dbReference type="FunFam" id="2.170.220.10:FF:000002">
    <property type="entry name" value="Methionine--tRNA ligase"/>
    <property type="match status" value="1"/>
</dbReference>
<evidence type="ECO:0000256" key="3">
    <source>
        <dbReference type="ARBA" id="ARBA00022741"/>
    </source>
</evidence>
<dbReference type="NCBIfam" id="NF008900">
    <property type="entry name" value="PRK12267.1"/>
    <property type="match status" value="1"/>
</dbReference>
<dbReference type="GO" id="GO:0004825">
    <property type="term" value="F:methionine-tRNA ligase activity"/>
    <property type="evidence" value="ECO:0007669"/>
    <property type="project" value="UniProtKB-EC"/>
</dbReference>
<dbReference type="InterPro" id="IPR041872">
    <property type="entry name" value="Anticodon_Met"/>
</dbReference>
<dbReference type="CDD" id="cd00814">
    <property type="entry name" value="MetRS_core"/>
    <property type="match status" value="1"/>
</dbReference>
<feature type="domain" description="Methionyl/Leucyl tRNA synthetase" evidence="8">
    <location>
        <begin position="6"/>
        <end position="140"/>
    </location>
</feature>
<evidence type="ECO:0000313" key="9">
    <source>
        <dbReference type="EMBL" id="SVA68984.1"/>
    </source>
</evidence>
<keyword evidence="6" id="KW-0030">Aminoacyl-tRNA synthetase</keyword>
<dbReference type="EMBL" id="UINC01016593">
    <property type="protein sequence ID" value="SVA68984.1"/>
    <property type="molecule type" value="Genomic_DNA"/>
</dbReference>
<dbReference type="SUPFAM" id="SSF47323">
    <property type="entry name" value="Anticodon-binding domain of a subclass of class I aminoacyl-tRNA synthetases"/>
    <property type="match status" value="1"/>
</dbReference>
<dbReference type="PANTHER" id="PTHR43326">
    <property type="entry name" value="METHIONYL-TRNA SYNTHETASE"/>
    <property type="match status" value="1"/>
</dbReference>
<gene>
    <name evidence="9" type="ORF">METZ01_LOCUS121838</name>
</gene>
<evidence type="ECO:0000256" key="2">
    <source>
        <dbReference type="ARBA" id="ARBA00022598"/>
    </source>
</evidence>
<organism evidence="9">
    <name type="scientific">marine metagenome</name>
    <dbReference type="NCBI Taxonomy" id="408172"/>
    <lineage>
        <taxon>unclassified sequences</taxon>
        <taxon>metagenomes</taxon>
        <taxon>ecological metagenomes</taxon>
    </lineage>
</organism>
<name>A0A381XW26_9ZZZZ</name>
<dbReference type="InterPro" id="IPR009080">
    <property type="entry name" value="tRNAsynth_Ia_anticodon-bd"/>
</dbReference>
<dbReference type="SUPFAM" id="SSF52374">
    <property type="entry name" value="Nucleotidylyl transferase"/>
    <property type="match status" value="1"/>
</dbReference>
<dbReference type="InterPro" id="IPR014729">
    <property type="entry name" value="Rossmann-like_a/b/a_fold"/>
</dbReference>
<feature type="domain" description="Methionyl/Leucyl tRNA synthetase" evidence="8">
    <location>
        <begin position="153"/>
        <end position="362"/>
    </location>
</feature>
<dbReference type="InterPro" id="IPR014758">
    <property type="entry name" value="Met-tRNA_synth"/>
</dbReference>
<dbReference type="Gene3D" id="2.170.220.10">
    <property type="match status" value="1"/>
</dbReference>
<sequence length="510" mass="59258">MSKNFYISTAISYTNGPPHIGHTYEVIAADVIARFHRLKGEDVFFLTGTDEHGLKVKQKAREENITPQELSNELSLKFIELTKTFNCSNDDFIRTTEERHKRSVQEIWHLMEKNDDIYLDQYSGWYSIRDEAYYGEEELKKDKEGNFLSPYGSSVEWVEEESYFFRLSKYQNRLLKFYDEDPDFISPVGRMNEVKSFVSSGLKDISISRKKLNWGIPVEKDPEHSIYVWVDALTNYLSALDWQNEGKLYKDFWPADIHLIGKDIVRFHGVYWPAFLMSANLALPKRIFCHGFILNKGEKVSKSLGNTSDPFQLVKDYGADQLRYFLMRETPFGNDGNYSHELITNRVNADLANDLGNLAQRILTMVWRNCDSKIPKVTQLRDNDKLLLESIPNLYEKLGDLMKNYQISIYISSIFEVISLTNKYISNEKPWELNINNQPRMNTVLWVACEMLRNITILLQPILVSSSSDLLDTLGISEKERSFKNLGDKDLLKHGTKILEPKIIFPKLEL</sequence>
<dbReference type="Gene3D" id="1.10.730.10">
    <property type="entry name" value="Isoleucyl-tRNA Synthetase, Domain 1"/>
    <property type="match status" value="1"/>
</dbReference>
<evidence type="ECO:0000256" key="4">
    <source>
        <dbReference type="ARBA" id="ARBA00022840"/>
    </source>
</evidence>
<dbReference type="GO" id="GO:0005524">
    <property type="term" value="F:ATP binding"/>
    <property type="evidence" value="ECO:0007669"/>
    <property type="project" value="UniProtKB-KW"/>
</dbReference>
<dbReference type="GO" id="GO:0006431">
    <property type="term" value="P:methionyl-tRNA aminoacylation"/>
    <property type="evidence" value="ECO:0007669"/>
    <property type="project" value="InterPro"/>
</dbReference>
<dbReference type="PRINTS" id="PR01041">
    <property type="entry name" value="TRNASYNTHMET"/>
</dbReference>
<evidence type="ECO:0000256" key="7">
    <source>
        <dbReference type="ARBA" id="ARBA00030904"/>
    </source>
</evidence>
<dbReference type="InterPro" id="IPR023457">
    <property type="entry name" value="Met-tRNA_synth_2"/>
</dbReference>
<keyword evidence="4" id="KW-0067">ATP-binding</keyword>
<evidence type="ECO:0000259" key="8">
    <source>
        <dbReference type="Pfam" id="PF09334"/>
    </source>
</evidence>
<dbReference type="CDD" id="cd07957">
    <property type="entry name" value="Anticodon_Ia_Met"/>
    <property type="match status" value="1"/>
</dbReference>
<dbReference type="InterPro" id="IPR033911">
    <property type="entry name" value="MetRS_core"/>
</dbReference>
<evidence type="ECO:0000256" key="5">
    <source>
        <dbReference type="ARBA" id="ARBA00022917"/>
    </source>
</evidence>
<evidence type="ECO:0000256" key="1">
    <source>
        <dbReference type="ARBA" id="ARBA00012838"/>
    </source>
</evidence>
<protein>
    <recommendedName>
        <fullName evidence="1">methionine--tRNA ligase</fullName>
        <ecNumber evidence="1">6.1.1.10</ecNumber>
    </recommendedName>
    <alternativeName>
        <fullName evidence="7">Methionyl-tRNA synthetase</fullName>
    </alternativeName>
</protein>
<keyword evidence="5" id="KW-0648">Protein biosynthesis</keyword>
<keyword evidence="3" id="KW-0547">Nucleotide-binding</keyword>
<dbReference type="HAMAP" id="MF_01228">
    <property type="entry name" value="Met_tRNA_synth_type2"/>
    <property type="match status" value="1"/>
</dbReference>
<keyword evidence="2" id="KW-0436">Ligase</keyword>
<dbReference type="PANTHER" id="PTHR43326:SF1">
    <property type="entry name" value="METHIONINE--TRNA LIGASE, MITOCHONDRIAL"/>
    <property type="match status" value="1"/>
</dbReference>
<reference evidence="9" key="1">
    <citation type="submission" date="2018-05" db="EMBL/GenBank/DDBJ databases">
        <authorList>
            <person name="Lanie J.A."/>
            <person name="Ng W.-L."/>
            <person name="Kazmierczak K.M."/>
            <person name="Andrzejewski T.M."/>
            <person name="Davidsen T.M."/>
            <person name="Wayne K.J."/>
            <person name="Tettelin H."/>
            <person name="Glass J.I."/>
            <person name="Rusch D."/>
            <person name="Podicherti R."/>
            <person name="Tsui H.-C.T."/>
            <person name="Winkler M.E."/>
        </authorList>
    </citation>
    <scope>NUCLEOTIDE SEQUENCE</scope>
</reference>
<dbReference type="InterPro" id="IPR015413">
    <property type="entry name" value="Methionyl/Leucyl_tRNA_Synth"/>
</dbReference>
<proteinExistence type="inferred from homology"/>
<dbReference type="Pfam" id="PF09334">
    <property type="entry name" value="tRNA-synt_1g"/>
    <property type="match status" value="2"/>
</dbReference>
<dbReference type="AlphaFoldDB" id="A0A381XW26"/>